<keyword evidence="1" id="KW-0732">Signal</keyword>
<feature type="chain" id="PRO_5047209424" description="Lipoprotein" evidence="1">
    <location>
        <begin position="21"/>
        <end position="172"/>
    </location>
</feature>
<evidence type="ECO:0008006" key="4">
    <source>
        <dbReference type="Google" id="ProtNLM"/>
    </source>
</evidence>
<reference evidence="2 3" key="1">
    <citation type="submission" date="2020-08" db="EMBL/GenBank/DDBJ databases">
        <title>Genome public.</title>
        <authorList>
            <person name="Liu C."/>
            <person name="Sun Q."/>
        </authorList>
    </citation>
    <scope>NUCLEOTIDE SEQUENCE [LARGE SCALE GENOMIC DNA]</scope>
    <source>
        <strain evidence="2 3">NSJ-43</strain>
    </source>
</reference>
<keyword evidence="3" id="KW-1185">Reference proteome</keyword>
<name>A0ABR7FY88_9FIRM</name>
<organism evidence="2 3">
    <name type="scientific">Lachnospira hominis</name>
    <name type="common">ex Liu et al. 2021</name>
    <dbReference type="NCBI Taxonomy" id="2763051"/>
    <lineage>
        <taxon>Bacteria</taxon>
        <taxon>Bacillati</taxon>
        <taxon>Bacillota</taxon>
        <taxon>Clostridia</taxon>
        <taxon>Lachnospirales</taxon>
        <taxon>Lachnospiraceae</taxon>
        <taxon>Lachnospira</taxon>
    </lineage>
</organism>
<dbReference type="EMBL" id="JACOPD010000002">
    <property type="protein sequence ID" value="MBC5680172.1"/>
    <property type="molecule type" value="Genomic_DNA"/>
</dbReference>
<proteinExistence type="predicted"/>
<feature type="signal peptide" evidence="1">
    <location>
        <begin position="1"/>
        <end position="20"/>
    </location>
</feature>
<protein>
    <recommendedName>
        <fullName evidence="4">Lipoprotein</fullName>
    </recommendedName>
</protein>
<accession>A0ABR7FY88</accession>
<evidence type="ECO:0000313" key="2">
    <source>
        <dbReference type="EMBL" id="MBC5680172.1"/>
    </source>
</evidence>
<evidence type="ECO:0000313" key="3">
    <source>
        <dbReference type="Proteomes" id="UP000628463"/>
    </source>
</evidence>
<comment type="caution">
    <text evidence="2">The sequence shown here is derived from an EMBL/GenBank/DDBJ whole genome shotgun (WGS) entry which is preliminary data.</text>
</comment>
<dbReference type="PROSITE" id="PS51257">
    <property type="entry name" value="PROKAR_LIPOPROTEIN"/>
    <property type="match status" value="1"/>
</dbReference>
<sequence>MRKRSLIAAGLMILCVGLTACGGSKGTDNGSTTQQQSQNTSTGYVFTTNGVNIAIDEKVEDITSKLGTPKGGYYEAKSCAFDGMDKFWYYDSFTLQGYQKNGVDVVYSVTFMDDTVKTKEGIKIGDSKDKVTSAYGSSYKEENGQIKYESGNMVLSFAIKDNAVTSIVYSVK</sequence>
<dbReference type="RefSeq" id="WP_021866408.1">
    <property type="nucleotide sequence ID" value="NZ_JACOPD010000002.1"/>
</dbReference>
<dbReference type="Proteomes" id="UP000628463">
    <property type="component" value="Unassembled WGS sequence"/>
</dbReference>
<gene>
    <name evidence="2" type="ORF">H8S01_04250</name>
</gene>
<evidence type="ECO:0000256" key="1">
    <source>
        <dbReference type="SAM" id="SignalP"/>
    </source>
</evidence>